<feature type="region of interest" description="Disordered" evidence="1">
    <location>
        <begin position="1"/>
        <end position="35"/>
    </location>
</feature>
<evidence type="ECO:0000313" key="3">
    <source>
        <dbReference type="Proteomes" id="UP001527925"/>
    </source>
</evidence>
<dbReference type="EMBL" id="JADGIZ020000004">
    <property type="protein sequence ID" value="KAL2919194.1"/>
    <property type="molecule type" value="Genomic_DNA"/>
</dbReference>
<keyword evidence="3" id="KW-1185">Reference proteome</keyword>
<accession>A0ABR4NI37</accession>
<dbReference type="Proteomes" id="UP001527925">
    <property type="component" value="Unassembled WGS sequence"/>
</dbReference>
<protein>
    <submittedName>
        <fullName evidence="2">Uncharacterized protein</fullName>
    </submittedName>
</protein>
<gene>
    <name evidence="2" type="ORF">HK105_201469</name>
</gene>
<name>A0ABR4NI37_9FUNG</name>
<proteinExistence type="predicted"/>
<organism evidence="2 3">
    <name type="scientific">Polyrhizophydium stewartii</name>
    <dbReference type="NCBI Taxonomy" id="2732419"/>
    <lineage>
        <taxon>Eukaryota</taxon>
        <taxon>Fungi</taxon>
        <taxon>Fungi incertae sedis</taxon>
        <taxon>Chytridiomycota</taxon>
        <taxon>Chytridiomycota incertae sedis</taxon>
        <taxon>Chytridiomycetes</taxon>
        <taxon>Rhizophydiales</taxon>
        <taxon>Rhizophydiales incertae sedis</taxon>
        <taxon>Polyrhizophydium</taxon>
    </lineage>
</organism>
<comment type="caution">
    <text evidence="2">The sequence shown here is derived from an EMBL/GenBank/DDBJ whole genome shotgun (WGS) entry which is preliminary data.</text>
</comment>
<evidence type="ECO:0000313" key="2">
    <source>
        <dbReference type="EMBL" id="KAL2919194.1"/>
    </source>
</evidence>
<sequence length="63" mass="7048">MDYEVDVNDGHGPGVRGPTRGHGGRADEFFGSGRMRSHPDEIIVDTHFFNDFDDDFDDNDYGA</sequence>
<reference evidence="2 3" key="1">
    <citation type="submission" date="2023-09" db="EMBL/GenBank/DDBJ databases">
        <title>Pangenome analysis of Batrachochytrium dendrobatidis and related Chytrids.</title>
        <authorList>
            <person name="Yacoub M.N."/>
            <person name="Stajich J.E."/>
            <person name="James T.Y."/>
        </authorList>
    </citation>
    <scope>NUCLEOTIDE SEQUENCE [LARGE SCALE GENOMIC DNA]</scope>
    <source>
        <strain evidence="2 3">JEL0888</strain>
    </source>
</reference>
<evidence type="ECO:0000256" key="1">
    <source>
        <dbReference type="SAM" id="MobiDB-lite"/>
    </source>
</evidence>